<feature type="compositionally biased region" description="Polar residues" evidence="1">
    <location>
        <begin position="73"/>
        <end position="82"/>
    </location>
</feature>
<feature type="compositionally biased region" description="Basic residues" evidence="1">
    <location>
        <begin position="506"/>
        <end position="515"/>
    </location>
</feature>
<feature type="compositionally biased region" description="Polar residues" evidence="1">
    <location>
        <begin position="385"/>
        <end position="397"/>
    </location>
</feature>
<accession>A0A8E2EXW2</accession>
<dbReference type="OrthoDB" id="4174342at2759"/>
<dbReference type="Proteomes" id="UP000250140">
    <property type="component" value="Unassembled WGS sequence"/>
</dbReference>
<sequence>MAAATAGYEWSRSSPLRHSPDTTSPMYPDRPIRPLPKRRLRARLSPEQAESIVYPPAPPSSAPLFSFPYSQVEKASNIASRQQRGEHEHTCNCGGDHSEPESDEEEDERAAGLQSSPSLLQYTRNIIGAKAAGEIGNNFSKPSSTSSSADGYESFENTNNKKKRKIPNMGGVNTHHTNLSAEMASMGISSHPRDASAPEDSEGGVGHYYGSGSSAMQTTSSGTGISGAGRGRYARSSGRTSSERRVLGTSTNAVNAAKTGGSKRDYNGGGANNKGTLIGPPPDQGGIISTAIANAQAEQSQVGNENVSLLQQQAQKTTPQKTQFTFTCGSDSANKMVWPGQNGSFPALPPGSQAERAWHPTSSTTGGPPPNQMPIPPSHHARRNVATQGTQTSPNMNGTQQAGTAGQKPAQQQGQNNQQAAQQPKKPRRKPGREYALAARQRRLQQEYTNFHHPPNREDIWICEFCEYESIFGSPPEALVRQYEIKDRKERKRMAEKRRLLEKARMKGRKGKKGGKSAAKNNGGANQQTQNPLANQKYDQPLDNSQPDNQGEEYYEDEFDDAPSQAPTSHASVGSNGNYVDNHPPAPNPKATQNARGGGKAAVNGA</sequence>
<name>A0A8E2EXW2_9PEZI</name>
<feature type="region of interest" description="Disordered" evidence="1">
    <location>
        <begin position="487"/>
        <end position="606"/>
    </location>
</feature>
<dbReference type="AlphaFoldDB" id="A0A8E2EXW2"/>
<feature type="compositionally biased region" description="Polar residues" evidence="1">
    <location>
        <begin position="565"/>
        <end position="579"/>
    </location>
</feature>
<feature type="compositionally biased region" description="Pro residues" evidence="1">
    <location>
        <begin position="367"/>
        <end position="377"/>
    </location>
</feature>
<feature type="compositionally biased region" description="Polar residues" evidence="1">
    <location>
        <begin position="11"/>
        <end position="25"/>
    </location>
</feature>
<keyword evidence="3" id="KW-1185">Reference proteome</keyword>
<feature type="region of interest" description="Disordered" evidence="1">
    <location>
        <begin position="1"/>
        <end position="120"/>
    </location>
</feature>
<feature type="region of interest" description="Disordered" evidence="1">
    <location>
        <begin position="133"/>
        <end position="287"/>
    </location>
</feature>
<feature type="compositionally biased region" description="Low complexity" evidence="1">
    <location>
        <begin position="516"/>
        <end position="526"/>
    </location>
</feature>
<protein>
    <submittedName>
        <fullName evidence="2">Uncharacterized protein</fullName>
    </submittedName>
</protein>
<evidence type="ECO:0000313" key="2">
    <source>
        <dbReference type="EMBL" id="OCL06894.1"/>
    </source>
</evidence>
<evidence type="ECO:0000256" key="1">
    <source>
        <dbReference type="SAM" id="MobiDB-lite"/>
    </source>
</evidence>
<evidence type="ECO:0000313" key="3">
    <source>
        <dbReference type="Proteomes" id="UP000250140"/>
    </source>
</evidence>
<feature type="compositionally biased region" description="Low complexity" evidence="1">
    <location>
        <begin position="398"/>
        <end position="424"/>
    </location>
</feature>
<gene>
    <name evidence="2" type="ORF">AOQ84DRAFT_223393</name>
</gene>
<dbReference type="EMBL" id="KV749962">
    <property type="protein sequence ID" value="OCL06894.1"/>
    <property type="molecule type" value="Genomic_DNA"/>
</dbReference>
<reference evidence="2 3" key="1">
    <citation type="journal article" date="2016" name="Nat. Commun.">
        <title>Ectomycorrhizal ecology is imprinted in the genome of the dominant symbiotic fungus Cenococcum geophilum.</title>
        <authorList>
            <consortium name="DOE Joint Genome Institute"/>
            <person name="Peter M."/>
            <person name="Kohler A."/>
            <person name="Ohm R.A."/>
            <person name="Kuo A."/>
            <person name="Krutzmann J."/>
            <person name="Morin E."/>
            <person name="Arend M."/>
            <person name="Barry K.W."/>
            <person name="Binder M."/>
            <person name="Choi C."/>
            <person name="Clum A."/>
            <person name="Copeland A."/>
            <person name="Grisel N."/>
            <person name="Haridas S."/>
            <person name="Kipfer T."/>
            <person name="LaButti K."/>
            <person name="Lindquist E."/>
            <person name="Lipzen A."/>
            <person name="Maire R."/>
            <person name="Meier B."/>
            <person name="Mihaltcheva S."/>
            <person name="Molinier V."/>
            <person name="Murat C."/>
            <person name="Poggeler S."/>
            <person name="Quandt C.A."/>
            <person name="Sperisen C."/>
            <person name="Tritt A."/>
            <person name="Tisserant E."/>
            <person name="Crous P.W."/>
            <person name="Henrissat B."/>
            <person name="Nehls U."/>
            <person name="Egli S."/>
            <person name="Spatafora J.W."/>
            <person name="Grigoriev I.V."/>
            <person name="Martin F.M."/>
        </authorList>
    </citation>
    <scope>NUCLEOTIDE SEQUENCE [LARGE SCALE GENOMIC DNA]</scope>
    <source>
        <strain evidence="2 3">CBS 207.34</strain>
    </source>
</reference>
<feature type="compositionally biased region" description="Polar residues" evidence="1">
    <location>
        <begin position="299"/>
        <end position="310"/>
    </location>
</feature>
<proteinExistence type="predicted"/>
<feature type="compositionally biased region" description="Low complexity" evidence="1">
    <location>
        <begin position="210"/>
        <end position="223"/>
    </location>
</feature>
<feature type="region of interest" description="Disordered" evidence="1">
    <location>
        <begin position="299"/>
        <end position="435"/>
    </location>
</feature>
<feature type="compositionally biased region" description="Acidic residues" evidence="1">
    <location>
        <begin position="550"/>
        <end position="561"/>
    </location>
</feature>
<organism evidence="2 3">
    <name type="scientific">Glonium stellatum</name>
    <dbReference type="NCBI Taxonomy" id="574774"/>
    <lineage>
        <taxon>Eukaryota</taxon>
        <taxon>Fungi</taxon>
        <taxon>Dikarya</taxon>
        <taxon>Ascomycota</taxon>
        <taxon>Pezizomycotina</taxon>
        <taxon>Dothideomycetes</taxon>
        <taxon>Pleosporomycetidae</taxon>
        <taxon>Gloniales</taxon>
        <taxon>Gloniaceae</taxon>
        <taxon>Glonium</taxon>
    </lineage>
</organism>
<feature type="compositionally biased region" description="Low complexity" evidence="1">
    <location>
        <begin position="311"/>
        <end position="327"/>
    </location>
</feature>
<feature type="compositionally biased region" description="Basic and acidic residues" evidence="1">
    <location>
        <begin position="83"/>
        <end position="100"/>
    </location>
</feature>
<feature type="compositionally biased region" description="Polar residues" evidence="1">
    <location>
        <begin position="527"/>
        <end position="549"/>
    </location>
</feature>